<feature type="compositionally biased region" description="Basic and acidic residues" evidence="2">
    <location>
        <begin position="630"/>
        <end position="654"/>
    </location>
</feature>
<gene>
    <name evidence="4" type="ORF">FOZ63_032664</name>
</gene>
<proteinExistence type="predicted"/>
<evidence type="ECO:0000256" key="3">
    <source>
        <dbReference type="SAM" id="Phobius"/>
    </source>
</evidence>
<comment type="caution">
    <text evidence="4">The sequence shown here is derived from an EMBL/GenBank/DDBJ whole genome shotgun (WGS) entry which is preliminary data.</text>
</comment>
<evidence type="ECO:0000313" key="4">
    <source>
        <dbReference type="EMBL" id="KAF4687582.1"/>
    </source>
</evidence>
<evidence type="ECO:0000313" key="5">
    <source>
        <dbReference type="Proteomes" id="UP000553632"/>
    </source>
</evidence>
<feature type="non-terminal residue" evidence="4">
    <location>
        <position position="666"/>
    </location>
</feature>
<feature type="region of interest" description="Disordered" evidence="2">
    <location>
        <begin position="1"/>
        <end position="130"/>
    </location>
</feature>
<sequence>WGKDWSWGDDPDGSKKWQEEGDKGKWDKNRGGEWKASAAESPEWKPRSDWSDSELKCQWSWNDNQWKEGGGDEQPPPSTPKPLEVTEPPPDQAGNKARRYGSEDGDRRSSSVVTETAVMREQAGSEGEAMSIVDDEDGADATAPTTSPLPPIDPAELAQVTQSCHRLFWPLEDIQWLFDVTSPTDSTPSEAQSLLRELALNTVVVCPVGGLARYADGEGDIPGTVILRDTPEPVPVGGLAPSKSVEETIADLIAELVQYAAADLPELRHRIRAACDIIEFLDGAEWDEGRIMELLRDAEEARRIPPDEYLSSAGMLGSRRNRRGCSWELLVLSLVVVLSTTSRGIAQAAIASNTACECTSSCGTGLLSASKSWCYVNPTSCGVGTCSCLSASKNPYDYCDDSLGLLERERARSQTEIEALRSKLNDLRSRLSLDDSTEHAQEAALKEQEIQRKELETVIASQRSTIAVVSWYSLWCAVAVAAVVSLLAVLFCGYKAFLLRKRTKAGAAASSATEALLSPTARTGEKDVGTPSTEASPGRLGPQTPSDLFPLHKTASPSLGGRDFGSPFLAGKGKVSAGTGTPGSAHEVWSDEDVSRRQGPSRSKPRDGAETPRLGSDAKRGSYIQRMKLHKPEIEVDEERHHGSTSEEGPDKSNRAYYSPSLADKK</sequence>
<feature type="transmembrane region" description="Helical" evidence="3">
    <location>
        <begin position="471"/>
        <end position="494"/>
    </location>
</feature>
<keyword evidence="3" id="KW-0812">Transmembrane</keyword>
<feature type="compositionally biased region" description="Basic and acidic residues" evidence="2">
    <location>
        <begin position="12"/>
        <end position="33"/>
    </location>
</feature>
<dbReference type="AlphaFoldDB" id="A0A7J6NUJ6"/>
<feature type="compositionally biased region" description="Basic and acidic residues" evidence="2">
    <location>
        <begin position="100"/>
        <end position="109"/>
    </location>
</feature>
<reference evidence="4 5" key="1">
    <citation type="submission" date="2020-04" db="EMBL/GenBank/DDBJ databases">
        <title>Perkinsus olseni comparative genomics.</title>
        <authorList>
            <person name="Bogema D.R."/>
        </authorList>
    </citation>
    <scope>NUCLEOTIDE SEQUENCE [LARGE SCALE GENOMIC DNA]</scope>
    <source>
        <strain evidence="4 5">ATCC PRA-207</strain>
    </source>
</reference>
<name>A0A7J6NUJ6_PEROL</name>
<evidence type="ECO:0000256" key="2">
    <source>
        <dbReference type="SAM" id="MobiDB-lite"/>
    </source>
</evidence>
<evidence type="ECO:0000256" key="1">
    <source>
        <dbReference type="SAM" id="Coils"/>
    </source>
</evidence>
<dbReference type="Proteomes" id="UP000553632">
    <property type="component" value="Unassembled WGS sequence"/>
</dbReference>
<feature type="coiled-coil region" evidence="1">
    <location>
        <begin position="403"/>
        <end position="465"/>
    </location>
</feature>
<feature type="compositionally biased region" description="Basic and acidic residues" evidence="2">
    <location>
        <begin position="604"/>
        <end position="620"/>
    </location>
</feature>
<dbReference type="EMBL" id="JABANO010040064">
    <property type="protein sequence ID" value="KAF4687582.1"/>
    <property type="molecule type" value="Genomic_DNA"/>
</dbReference>
<keyword evidence="3" id="KW-0472">Membrane</keyword>
<organism evidence="4 5">
    <name type="scientific">Perkinsus olseni</name>
    <name type="common">Perkinsus atlanticus</name>
    <dbReference type="NCBI Taxonomy" id="32597"/>
    <lineage>
        <taxon>Eukaryota</taxon>
        <taxon>Sar</taxon>
        <taxon>Alveolata</taxon>
        <taxon>Perkinsozoa</taxon>
        <taxon>Perkinsea</taxon>
        <taxon>Perkinsida</taxon>
        <taxon>Perkinsidae</taxon>
        <taxon>Perkinsus</taxon>
    </lineage>
</organism>
<accession>A0A7J6NUJ6</accession>
<keyword evidence="5" id="KW-1185">Reference proteome</keyword>
<keyword evidence="3" id="KW-1133">Transmembrane helix</keyword>
<feature type="compositionally biased region" description="Basic and acidic residues" evidence="2">
    <location>
        <begin position="42"/>
        <end position="55"/>
    </location>
</feature>
<feature type="compositionally biased region" description="Low complexity" evidence="2">
    <location>
        <begin position="509"/>
        <end position="521"/>
    </location>
</feature>
<feature type="region of interest" description="Disordered" evidence="2">
    <location>
        <begin position="509"/>
        <end position="666"/>
    </location>
</feature>
<protein>
    <submittedName>
        <fullName evidence="4">Uncharacterized protein</fullName>
    </submittedName>
</protein>
<keyword evidence="1" id="KW-0175">Coiled coil</keyword>